<evidence type="ECO:0000259" key="8">
    <source>
        <dbReference type="Pfam" id="PF01593"/>
    </source>
</evidence>
<protein>
    <recommendedName>
        <fullName evidence="6">Coproporphyrinogen III oxidase</fullName>
        <ecNumber evidence="6">1.3.3.15</ecNumber>
    </recommendedName>
</protein>
<comment type="subcellular location">
    <subcellularLocation>
        <location evidence="6">Cytoplasm</location>
    </subcellularLocation>
</comment>
<dbReference type="GO" id="GO:0006783">
    <property type="term" value="P:heme biosynthetic process"/>
    <property type="evidence" value="ECO:0007669"/>
    <property type="project" value="UniProtKB-UniRule"/>
</dbReference>
<dbReference type="GO" id="GO:0005737">
    <property type="term" value="C:cytoplasm"/>
    <property type="evidence" value="ECO:0007669"/>
    <property type="project" value="UniProtKB-SubCell"/>
</dbReference>
<organism evidence="9 10">
    <name type="scientific">Roseimaritima multifibrata</name>
    <dbReference type="NCBI Taxonomy" id="1930274"/>
    <lineage>
        <taxon>Bacteria</taxon>
        <taxon>Pseudomonadati</taxon>
        <taxon>Planctomycetota</taxon>
        <taxon>Planctomycetia</taxon>
        <taxon>Pirellulales</taxon>
        <taxon>Pirellulaceae</taxon>
        <taxon>Roseimaritima</taxon>
    </lineage>
</organism>
<dbReference type="RefSeq" id="WP_246109495.1">
    <property type="nucleotide sequence ID" value="NZ_CP036262.1"/>
</dbReference>
<keyword evidence="5 6" id="KW-0350">Heme biosynthesis</keyword>
<accession>A0A517MJS4</accession>
<proteinExistence type="inferred from homology"/>
<dbReference type="InterPro" id="IPR004572">
    <property type="entry name" value="Protoporphyrinogen_oxidase"/>
</dbReference>
<dbReference type="PANTHER" id="PTHR42923">
    <property type="entry name" value="PROTOPORPHYRINOGEN OXIDASE"/>
    <property type="match status" value="1"/>
</dbReference>
<dbReference type="InterPro" id="IPR050464">
    <property type="entry name" value="Zeta_carotene_desat/Oxidored"/>
</dbReference>
<gene>
    <name evidence="9" type="primary">hemY</name>
    <name evidence="9" type="ORF">FF011L_39260</name>
</gene>
<evidence type="ECO:0000313" key="9">
    <source>
        <dbReference type="EMBL" id="QDS95139.1"/>
    </source>
</evidence>
<dbReference type="Gene3D" id="3.90.660.20">
    <property type="entry name" value="Protoporphyrinogen oxidase, mitochondrial, domain 2"/>
    <property type="match status" value="1"/>
</dbReference>
<dbReference type="UniPathway" id="UPA00252"/>
<comment type="catalytic activity">
    <reaction evidence="6">
        <text>coproporphyrinogen III + 3 O2 = coproporphyrin III + 3 H2O2</text>
        <dbReference type="Rhea" id="RHEA:43436"/>
        <dbReference type="ChEBI" id="CHEBI:15379"/>
        <dbReference type="ChEBI" id="CHEBI:16240"/>
        <dbReference type="ChEBI" id="CHEBI:57309"/>
        <dbReference type="ChEBI" id="CHEBI:131725"/>
        <dbReference type="EC" id="1.3.3.15"/>
    </reaction>
</comment>
<dbReference type="SUPFAM" id="SSF51905">
    <property type="entry name" value="FAD/NAD(P)-binding domain"/>
    <property type="match status" value="1"/>
</dbReference>
<keyword evidence="2 6" id="KW-0285">Flavoprotein</keyword>
<dbReference type="GO" id="GO:0004729">
    <property type="term" value="F:oxygen-dependent protoporphyrinogen oxidase activity"/>
    <property type="evidence" value="ECO:0007669"/>
    <property type="project" value="UniProtKB-UniRule"/>
</dbReference>
<evidence type="ECO:0000256" key="3">
    <source>
        <dbReference type="ARBA" id="ARBA00022827"/>
    </source>
</evidence>
<keyword evidence="4 6" id="KW-0560">Oxidoreductase</keyword>
<dbReference type="NCBIfam" id="TIGR00562">
    <property type="entry name" value="proto_IX_ox"/>
    <property type="match status" value="1"/>
</dbReference>
<evidence type="ECO:0000313" key="10">
    <source>
        <dbReference type="Proteomes" id="UP000320672"/>
    </source>
</evidence>
<dbReference type="Gene3D" id="3.50.50.60">
    <property type="entry name" value="FAD/NAD(P)-binding domain"/>
    <property type="match status" value="1"/>
</dbReference>
<dbReference type="InterPro" id="IPR036188">
    <property type="entry name" value="FAD/NAD-bd_sf"/>
</dbReference>
<name>A0A517MJS4_9BACT</name>
<evidence type="ECO:0000256" key="2">
    <source>
        <dbReference type="ARBA" id="ARBA00022630"/>
    </source>
</evidence>
<dbReference type="Gene3D" id="1.10.3110.10">
    <property type="entry name" value="protoporphyrinogen ix oxidase, domain 3"/>
    <property type="match status" value="1"/>
</dbReference>
<dbReference type="EC" id="1.3.3.15" evidence="6"/>
<feature type="region of interest" description="Disordered" evidence="7">
    <location>
        <begin position="204"/>
        <end position="231"/>
    </location>
</feature>
<evidence type="ECO:0000256" key="7">
    <source>
        <dbReference type="SAM" id="MobiDB-lite"/>
    </source>
</evidence>
<evidence type="ECO:0000256" key="5">
    <source>
        <dbReference type="ARBA" id="ARBA00023133"/>
    </source>
</evidence>
<keyword evidence="10" id="KW-1185">Reference proteome</keyword>
<dbReference type="SUPFAM" id="SSF54373">
    <property type="entry name" value="FAD-linked reductases, C-terminal domain"/>
    <property type="match status" value="1"/>
</dbReference>
<dbReference type="EMBL" id="CP036262">
    <property type="protein sequence ID" value="QDS95139.1"/>
    <property type="molecule type" value="Genomic_DNA"/>
</dbReference>
<keyword evidence="6" id="KW-0963">Cytoplasm</keyword>
<evidence type="ECO:0000256" key="4">
    <source>
        <dbReference type="ARBA" id="ARBA00023002"/>
    </source>
</evidence>
<dbReference type="PANTHER" id="PTHR42923:SF3">
    <property type="entry name" value="PROTOPORPHYRINOGEN OXIDASE"/>
    <property type="match status" value="1"/>
</dbReference>
<evidence type="ECO:0000256" key="6">
    <source>
        <dbReference type="RuleBase" id="RU364052"/>
    </source>
</evidence>
<evidence type="ECO:0000256" key="1">
    <source>
        <dbReference type="ARBA" id="ARBA00001974"/>
    </source>
</evidence>
<dbReference type="Proteomes" id="UP000320672">
    <property type="component" value="Chromosome"/>
</dbReference>
<comment type="pathway">
    <text evidence="6">Porphyrin-containing compound metabolism; protoheme biosynthesis.</text>
</comment>
<dbReference type="Pfam" id="PF01593">
    <property type="entry name" value="Amino_oxidase"/>
    <property type="match status" value="1"/>
</dbReference>
<reference evidence="9 10" key="1">
    <citation type="submission" date="2019-02" db="EMBL/GenBank/DDBJ databases">
        <title>Deep-cultivation of Planctomycetes and their phenomic and genomic characterization uncovers novel biology.</title>
        <authorList>
            <person name="Wiegand S."/>
            <person name="Jogler M."/>
            <person name="Boedeker C."/>
            <person name="Pinto D."/>
            <person name="Vollmers J."/>
            <person name="Rivas-Marin E."/>
            <person name="Kohn T."/>
            <person name="Peeters S.H."/>
            <person name="Heuer A."/>
            <person name="Rast P."/>
            <person name="Oberbeckmann S."/>
            <person name="Bunk B."/>
            <person name="Jeske O."/>
            <person name="Meyerdierks A."/>
            <person name="Storesund J.E."/>
            <person name="Kallscheuer N."/>
            <person name="Luecker S."/>
            <person name="Lage O.M."/>
            <person name="Pohl T."/>
            <person name="Merkel B.J."/>
            <person name="Hornburger P."/>
            <person name="Mueller R.-W."/>
            <person name="Bruemmer F."/>
            <person name="Labrenz M."/>
            <person name="Spormann A.M."/>
            <person name="Op den Camp H."/>
            <person name="Overmann J."/>
            <person name="Amann R."/>
            <person name="Jetten M.S.M."/>
            <person name="Mascher T."/>
            <person name="Medema M.H."/>
            <person name="Devos D.P."/>
            <person name="Kaster A.-K."/>
            <person name="Ovreas L."/>
            <person name="Rohde M."/>
            <person name="Galperin M.Y."/>
            <person name="Jogler C."/>
        </authorList>
    </citation>
    <scope>NUCLEOTIDE SEQUENCE [LARGE SCALE GENOMIC DNA]</scope>
    <source>
        <strain evidence="9 10">FF011L</strain>
    </source>
</reference>
<keyword evidence="3 6" id="KW-0274">FAD</keyword>
<dbReference type="KEGG" id="rml:FF011L_39260"/>
<feature type="domain" description="Amine oxidase" evidence="8">
    <location>
        <begin position="18"/>
        <end position="474"/>
    </location>
</feature>
<comment type="cofactor">
    <cofactor evidence="1 6">
        <name>FAD</name>
        <dbReference type="ChEBI" id="CHEBI:57692"/>
    </cofactor>
</comment>
<sequence length="489" mass="52770">MTRQINAKPHVVIVGGGLSGLTTAFYLQRAIADIQLSILESAPQIGGVIQTEQMDGYLVEHGADMFATQPGDAFQLCQDLGIEEELLVPNVEGRGAMIVRGDQLHPVPEGFVLMRPTRTASILKTPLLSLSGKMRLLGERWIATRKETTDESVADFTRRRLGQETLDRIVQPLVGGIYTADHEQLSMAATMPTFVNMERQHTSLAAATAARQRRSEDSPERNSSGARYSQFRGFPKGMSSWLQTIADRLPKDAMRLQTSVRSVTPTATEGHDQRWDVETSEGKLPQADAVVLATPAAAAAKLCAPFASSIAEPLSSLKTASSVITIIAAANKDIARLPKTFGFVVPAAESKSILACSFANHKFAGRCPEDTTLMRIFMGGALRTDLLERTDAELLALIREELGTWIGWNGKAIWTKAVRWNNAMPQYHVGHLDRVGKIESGLAAYPTMALAGNSLHGVGIAPVIRTAKQAAARIAASLAVDSESGVPKP</sequence>
<dbReference type="AlphaFoldDB" id="A0A517MJS4"/>
<comment type="similarity">
    <text evidence="6">Belongs to the protoporphyrinogen/coproporphyrinogen oxidase family. Coproporphyrinogen III oxidase subfamily.</text>
</comment>
<dbReference type="InterPro" id="IPR002937">
    <property type="entry name" value="Amino_oxidase"/>
</dbReference>
<comment type="function">
    <text evidence="6">Involved in coproporphyrin-dependent heme b biosynthesis. Catalyzes the oxidation of coproporphyrinogen III to coproporphyrin III.</text>
</comment>